<evidence type="ECO:0000256" key="1">
    <source>
        <dbReference type="SAM" id="Phobius"/>
    </source>
</evidence>
<dbReference type="InterPro" id="IPR036259">
    <property type="entry name" value="MFS_trans_sf"/>
</dbReference>
<feature type="transmembrane region" description="Helical" evidence="1">
    <location>
        <begin position="12"/>
        <end position="34"/>
    </location>
</feature>
<feature type="transmembrane region" description="Helical" evidence="1">
    <location>
        <begin position="167"/>
        <end position="190"/>
    </location>
</feature>
<feature type="transmembrane region" description="Helical" evidence="1">
    <location>
        <begin position="277"/>
        <end position="296"/>
    </location>
</feature>
<protein>
    <submittedName>
        <fullName evidence="2">MFS transporter</fullName>
    </submittedName>
</protein>
<feature type="transmembrane region" description="Helical" evidence="1">
    <location>
        <begin position="376"/>
        <end position="396"/>
    </location>
</feature>
<keyword evidence="1" id="KW-0812">Transmembrane</keyword>
<sequence>MEPSKKRAVRLFTLVIALTALANGLGSSIFSNYFNEVYHIDSIQRGFIEIPRESPGVLCMALVAALGSLGSLWMSVVAQLLLLTGLVVMGLFSPSYGVMLVFLFIHSLGMHLFMPLNDAISMDLAEKGKVGTAFGKFKGVNTFFSMAAALMVFLGFRSGVFHFGKGFILPFAIGAAATAAAVVLLARMAVSIPRQSGHVKSHKLLFRRAYMPYYMVTLAYGCQKRIKIVFAPWVIINLLGQGADTVALLTIVVHFVGTWFAPLIGRLLDRMGVRRMLWLEAGYIVLSFTAMGLLAGQLAGGAFSSGGWQTWLVFAAYILCVLFEQFNMVHSFMMRSMALDPGEVTQTLSVGLSVDHVMAIVASPIMGLIWEGWGVQYVFYLAALSAILQLAAAGMVGKTELSRV</sequence>
<accession>A0A8J6J9S1</accession>
<feature type="transmembrane region" description="Helical" evidence="1">
    <location>
        <begin position="308"/>
        <end position="326"/>
    </location>
</feature>
<organism evidence="2 3">
    <name type="scientific">Flintibacter hominis</name>
    <dbReference type="NCBI Taxonomy" id="2763048"/>
    <lineage>
        <taxon>Bacteria</taxon>
        <taxon>Bacillati</taxon>
        <taxon>Bacillota</taxon>
        <taxon>Clostridia</taxon>
        <taxon>Eubacteriales</taxon>
        <taxon>Flintibacter</taxon>
    </lineage>
</organism>
<dbReference type="AlphaFoldDB" id="A0A8J6J9S1"/>
<feature type="transmembrane region" description="Helical" evidence="1">
    <location>
        <begin position="246"/>
        <end position="265"/>
    </location>
</feature>
<keyword evidence="1" id="KW-1133">Transmembrane helix</keyword>
<evidence type="ECO:0000313" key="2">
    <source>
        <dbReference type="EMBL" id="MBC5722518.1"/>
    </source>
</evidence>
<reference evidence="2" key="1">
    <citation type="submission" date="2020-08" db="EMBL/GenBank/DDBJ databases">
        <title>Genome public.</title>
        <authorList>
            <person name="Liu C."/>
            <person name="Sun Q."/>
        </authorList>
    </citation>
    <scope>NUCLEOTIDE SEQUENCE</scope>
    <source>
        <strain evidence="2">NSJ-23</strain>
    </source>
</reference>
<feature type="transmembrane region" description="Helical" evidence="1">
    <location>
        <begin position="55"/>
        <end position="74"/>
    </location>
</feature>
<dbReference type="Proteomes" id="UP000628736">
    <property type="component" value="Unassembled WGS sequence"/>
</dbReference>
<proteinExistence type="predicted"/>
<feature type="transmembrane region" description="Helical" evidence="1">
    <location>
        <begin position="143"/>
        <end position="161"/>
    </location>
</feature>
<dbReference type="SUPFAM" id="SSF103473">
    <property type="entry name" value="MFS general substrate transporter"/>
    <property type="match status" value="1"/>
</dbReference>
<dbReference type="EMBL" id="JACOPO010000003">
    <property type="protein sequence ID" value="MBC5722518.1"/>
    <property type="molecule type" value="Genomic_DNA"/>
</dbReference>
<gene>
    <name evidence="2" type="ORF">H8S11_06810</name>
</gene>
<feature type="transmembrane region" description="Helical" evidence="1">
    <location>
        <begin position="347"/>
        <end position="370"/>
    </location>
</feature>
<evidence type="ECO:0000313" key="3">
    <source>
        <dbReference type="Proteomes" id="UP000628736"/>
    </source>
</evidence>
<dbReference type="RefSeq" id="WP_186852611.1">
    <property type="nucleotide sequence ID" value="NZ_JACOPO010000003.1"/>
</dbReference>
<comment type="caution">
    <text evidence="2">The sequence shown here is derived from an EMBL/GenBank/DDBJ whole genome shotgun (WGS) entry which is preliminary data.</text>
</comment>
<keyword evidence="3" id="KW-1185">Reference proteome</keyword>
<feature type="transmembrane region" description="Helical" evidence="1">
    <location>
        <begin position="80"/>
        <end position="105"/>
    </location>
</feature>
<keyword evidence="1" id="KW-0472">Membrane</keyword>
<name>A0A8J6J9S1_9FIRM</name>
<dbReference type="Gene3D" id="1.20.1250.20">
    <property type="entry name" value="MFS general substrate transporter like domains"/>
    <property type="match status" value="2"/>
</dbReference>